<dbReference type="RefSeq" id="WP_113804916.1">
    <property type="nucleotide sequence ID" value="NZ_QOCW01000004.1"/>
</dbReference>
<dbReference type="PROSITE" id="PS00379">
    <property type="entry name" value="CDP_ALCOHOL_P_TRANSF"/>
    <property type="match status" value="1"/>
</dbReference>
<dbReference type="NCBIfam" id="TIGR00473">
    <property type="entry name" value="pssA"/>
    <property type="match status" value="1"/>
</dbReference>
<feature type="transmembrane region" description="Helical" evidence="16">
    <location>
        <begin position="132"/>
        <end position="151"/>
    </location>
</feature>
<gene>
    <name evidence="17" type="primary">pssA</name>
    <name evidence="17" type="ORF">DS031_05415</name>
</gene>
<name>A0A366XXU0_9BACI</name>
<keyword evidence="6" id="KW-0444">Lipid biosynthesis</keyword>
<dbReference type="Pfam" id="PF01066">
    <property type="entry name" value="CDP-OH_P_transf"/>
    <property type="match status" value="1"/>
</dbReference>
<feature type="transmembrane region" description="Helical" evidence="16">
    <location>
        <begin position="101"/>
        <end position="120"/>
    </location>
</feature>
<evidence type="ECO:0000256" key="6">
    <source>
        <dbReference type="ARBA" id="ARBA00022516"/>
    </source>
</evidence>
<evidence type="ECO:0000256" key="15">
    <source>
        <dbReference type="RuleBase" id="RU003750"/>
    </source>
</evidence>
<evidence type="ECO:0000256" key="4">
    <source>
        <dbReference type="ARBA" id="ARBA00013174"/>
    </source>
</evidence>
<evidence type="ECO:0000256" key="7">
    <source>
        <dbReference type="ARBA" id="ARBA00022679"/>
    </source>
</evidence>
<dbReference type="PANTHER" id="PTHR14269:SF61">
    <property type="entry name" value="CDP-DIACYLGLYCEROL--SERINE O-PHOSPHATIDYLTRANSFERASE"/>
    <property type="match status" value="1"/>
</dbReference>
<evidence type="ECO:0000313" key="17">
    <source>
        <dbReference type="EMBL" id="RBW70466.1"/>
    </source>
</evidence>
<dbReference type="GO" id="GO:0012505">
    <property type="term" value="C:endomembrane system"/>
    <property type="evidence" value="ECO:0007669"/>
    <property type="project" value="UniProtKB-SubCell"/>
</dbReference>
<organism evidence="17 18">
    <name type="scientific">Bacillus taeanensis</name>
    <dbReference type="NCBI Taxonomy" id="273032"/>
    <lineage>
        <taxon>Bacteria</taxon>
        <taxon>Bacillati</taxon>
        <taxon>Bacillota</taxon>
        <taxon>Bacilli</taxon>
        <taxon>Bacillales</taxon>
        <taxon>Bacillaceae</taxon>
        <taxon>Bacillus</taxon>
    </lineage>
</organism>
<keyword evidence="12" id="KW-0594">Phospholipid biosynthesis</keyword>
<evidence type="ECO:0000256" key="8">
    <source>
        <dbReference type="ARBA" id="ARBA00022692"/>
    </source>
</evidence>
<dbReference type="InterPro" id="IPR050324">
    <property type="entry name" value="CDP-alcohol_PTase-I"/>
</dbReference>
<feature type="transmembrane region" description="Helical" evidence="16">
    <location>
        <begin position="157"/>
        <end position="176"/>
    </location>
</feature>
<dbReference type="Gene3D" id="1.20.120.1760">
    <property type="match status" value="1"/>
</dbReference>
<evidence type="ECO:0000256" key="12">
    <source>
        <dbReference type="ARBA" id="ARBA00023209"/>
    </source>
</evidence>
<comment type="subcellular location">
    <subcellularLocation>
        <location evidence="2">Endomembrane system</location>
        <topology evidence="2">Multi-pass membrane protein</topology>
    </subcellularLocation>
</comment>
<feature type="transmembrane region" description="Helical" evidence="16">
    <location>
        <begin position="21"/>
        <end position="38"/>
    </location>
</feature>
<dbReference type="GO" id="GO:0003882">
    <property type="term" value="F:CDP-diacylglycerol-serine O-phosphatidyltransferase activity"/>
    <property type="evidence" value="ECO:0007669"/>
    <property type="project" value="UniProtKB-EC"/>
</dbReference>
<keyword evidence="11 16" id="KW-0472">Membrane</keyword>
<keyword evidence="13" id="KW-1208">Phospholipid metabolism</keyword>
<dbReference type="InterPro" id="IPR004533">
    <property type="entry name" value="CDP-diaglyc--ser_O-PTrfase"/>
</dbReference>
<evidence type="ECO:0000256" key="11">
    <source>
        <dbReference type="ARBA" id="ARBA00023136"/>
    </source>
</evidence>
<evidence type="ECO:0000256" key="14">
    <source>
        <dbReference type="ARBA" id="ARBA00032361"/>
    </source>
</evidence>
<proteinExistence type="inferred from homology"/>
<dbReference type="AlphaFoldDB" id="A0A366XXU0"/>
<keyword evidence="18" id="KW-1185">Reference proteome</keyword>
<evidence type="ECO:0000256" key="2">
    <source>
        <dbReference type="ARBA" id="ARBA00004127"/>
    </source>
</evidence>
<keyword evidence="10" id="KW-0443">Lipid metabolism</keyword>
<dbReference type="EC" id="2.7.8.8" evidence="4"/>
<keyword evidence="8 16" id="KW-0812">Transmembrane</keyword>
<dbReference type="InterPro" id="IPR043130">
    <property type="entry name" value="CDP-OH_PTrfase_TM_dom"/>
</dbReference>
<evidence type="ECO:0000256" key="10">
    <source>
        <dbReference type="ARBA" id="ARBA00023098"/>
    </source>
</evidence>
<dbReference type="InterPro" id="IPR000462">
    <property type="entry name" value="CDP-OH_P_trans"/>
</dbReference>
<dbReference type="PANTHER" id="PTHR14269">
    <property type="entry name" value="CDP-DIACYLGLYCEROL--GLYCEROL-3-PHOSPHATE 3-PHOSPHATIDYLTRANSFERASE-RELATED"/>
    <property type="match status" value="1"/>
</dbReference>
<evidence type="ECO:0000313" key="18">
    <source>
        <dbReference type="Proteomes" id="UP000253314"/>
    </source>
</evidence>
<keyword evidence="9 16" id="KW-1133">Transmembrane helix</keyword>
<evidence type="ECO:0000256" key="13">
    <source>
        <dbReference type="ARBA" id="ARBA00023264"/>
    </source>
</evidence>
<evidence type="ECO:0000256" key="16">
    <source>
        <dbReference type="SAM" id="Phobius"/>
    </source>
</evidence>
<dbReference type="GO" id="GO:0008654">
    <property type="term" value="P:phospholipid biosynthetic process"/>
    <property type="evidence" value="ECO:0007669"/>
    <property type="project" value="UniProtKB-KW"/>
</dbReference>
<dbReference type="OrthoDB" id="9777147at2"/>
<dbReference type="GO" id="GO:0016020">
    <property type="term" value="C:membrane"/>
    <property type="evidence" value="ECO:0007669"/>
    <property type="project" value="InterPro"/>
</dbReference>
<keyword evidence="7 15" id="KW-0808">Transferase</keyword>
<sequence length="179" mass="20018">MFLLERFDHNIKKLKAQTANILTMVNLSLGVLGVLFILKGELHTSLLMIFLAAFFDRFDGMIARKLQIESEFGKQLDSLCDLISFGIAPALLLYQAVVFNYGAAGVWFTIIYILCGAIRLARFNVTEFTGSFVGLPITASGCILTVSYLAIQHLPGFIFMFLLLILSFLMISTFQIKKM</sequence>
<dbReference type="EMBL" id="QOCW01000004">
    <property type="protein sequence ID" value="RBW70466.1"/>
    <property type="molecule type" value="Genomic_DNA"/>
</dbReference>
<protein>
    <recommendedName>
        <fullName evidence="5">CDP-diacylglycerol--serine O-phosphatidyltransferase</fullName>
        <ecNumber evidence="4">2.7.8.8</ecNumber>
    </recommendedName>
    <alternativeName>
        <fullName evidence="14">Phosphatidylserine synthase</fullName>
    </alternativeName>
</protein>
<comment type="catalytic activity">
    <reaction evidence="1">
        <text>a CDP-1,2-diacyl-sn-glycerol + L-serine = a 1,2-diacyl-sn-glycero-3-phospho-L-serine + CMP + H(+)</text>
        <dbReference type="Rhea" id="RHEA:16913"/>
        <dbReference type="ChEBI" id="CHEBI:15378"/>
        <dbReference type="ChEBI" id="CHEBI:33384"/>
        <dbReference type="ChEBI" id="CHEBI:57262"/>
        <dbReference type="ChEBI" id="CHEBI:58332"/>
        <dbReference type="ChEBI" id="CHEBI:60377"/>
        <dbReference type="EC" id="2.7.8.8"/>
    </reaction>
</comment>
<dbReference type="Proteomes" id="UP000253314">
    <property type="component" value="Unassembled WGS sequence"/>
</dbReference>
<comment type="similarity">
    <text evidence="3 15">Belongs to the CDP-alcohol phosphatidyltransferase class-I family.</text>
</comment>
<evidence type="ECO:0000256" key="5">
    <source>
        <dbReference type="ARBA" id="ARBA00017171"/>
    </source>
</evidence>
<reference evidence="17 18" key="1">
    <citation type="submission" date="2018-07" db="EMBL/GenBank/DDBJ databases">
        <title>Lottiidibacillus patelloidae gen. nov., sp. nov., isolated from the intestinal tract of a marine limpet and the reclassification of B. taeanensis BH030017T, B. algicola KMM 3737T and B. hwajinpoensis SW-72T as genus Lottiidibacillus.</title>
        <authorList>
            <person name="Liu R."/>
            <person name="Huang Z."/>
        </authorList>
    </citation>
    <scope>NUCLEOTIDE SEQUENCE [LARGE SCALE GENOMIC DNA]</scope>
    <source>
        <strain evidence="17 18">BH030017</strain>
    </source>
</reference>
<evidence type="ECO:0000256" key="9">
    <source>
        <dbReference type="ARBA" id="ARBA00022989"/>
    </source>
</evidence>
<dbReference type="InterPro" id="IPR048254">
    <property type="entry name" value="CDP_ALCOHOL_P_TRANSF_CS"/>
</dbReference>
<evidence type="ECO:0000256" key="1">
    <source>
        <dbReference type="ARBA" id="ARBA00000287"/>
    </source>
</evidence>
<accession>A0A366XXU0</accession>
<comment type="caution">
    <text evidence="17">The sequence shown here is derived from an EMBL/GenBank/DDBJ whole genome shotgun (WGS) entry which is preliminary data.</text>
</comment>
<evidence type="ECO:0000256" key="3">
    <source>
        <dbReference type="ARBA" id="ARBA00010441"/>
    </source>
</evidence>